<dbReference type="GeneID" id="20340768"/>
<reference evidence="3" key="4">
    <citation type="journal article" date="2015" name="G3 (Bethesda)">
        <title>Genome sequences of three phytopathogenic species of the Magnaporthaceae family of fungi.</title>
        <authorList>
            <person name="Okagaki L.H."/>
            <person name="Nunes C.C."/>
            <person name="Sailsbery J."/>
            <person name="Clay B."/>
            <person name="Brown D."/>
            <person name="John T."/>
            <person name="Oh Y."/>
            <person name="Young N."/>
            <person name="Fitzgerald M."/>
            <person name="Haas B.J."/>
            <person name="Zeng Q."/>
            <person name="Young S."/>
            <person name="Adiconis X."/>
            <person name="Fan L."/>
            <person name="Levin J.Z."/>
            <person name="Mitchell T.K."/>
            <person name="Okubara P.A."/>
            <person name="Farman M.L."/>
            <person name="Kohn L.M."/>
            <person name="Birren B."/>
            <person name="Ma L.-J."/>
            <person name="Dean R.A."/>
        </authorList>
    </citation>
    <scope>NUCLEOTIDE SEQUENCE</scope>
    <source>
        <strain evidence="3">R3-111a-1</strain>
    </source>
</reference>
<organism evidence="2">
    <name type="scientific">Gaeumannomyces tritici (strain R3-111a-1)</name>
    <name type="common">Wheat and barley take-all root rot fungus</name>
    <name type="synonym">Gaeumannomyces graminis var. tritici</name>
    <dbReference type="NCBI Taxonomy" id="644352"/>
    <lineage>
        <taxon>Eukaryota</taxon>
        <taxon>Fungi</taxon>
        <taxon>Dikarya</taxon>
        <taxon>Ascomycota</taxon>
        <taxon>Pezizomycotina</taxon>
        <taxon>Sordariomycetes</taxon>
        <taxon>Sordariomycetidae</taxon>
        <taxon>Magnaporthales</taxon>
        <taxon>Magnaporthaceae</taxon>
        <taxon>Gaeumannomyces</taxon>
    </lineage>
</organism>
<feature type="compositionally biased region" description="Polar residues" evidence="1">
    <location>
        <begin position="8"/>
        <end position="20"/>
    </location>
</feature>
<protein>
    <submittedName>
        <fullName evidence="2 3">Uncharacterized protein</fullName>
    </submittedName>
</protein>
<evidence type="ECO:0000256" key="1">
    <source>
        <dbReference type="SAM" id="MobiDB-lite"/>
    </source>
</evidence>
<reference evidence="2" key="2">
    <citation type="submission" date="2010-07" db="EMBL/GenBank/DDBJ databases">
        <authorList>
            <consortium name="The Broad Institute Genome Sequencing Platform"/>
            <consortium name="Broad Institute Genome Sequencing Center for Infectious Disease"/>
            <person name="Ma L.-J."/>
            <person name="Dead R."/>
            <person name="Young S."/>
            <person name="Zeng Q."/>
            <person name="Koehrsen M."/>
            <person name="Alvarado L."/>
            <person name="Berlin A."/>
            <person name="Chapman S.B."/>
            <person name="Chen Z."/>
            <person name="Freedman E."/>
            <person name="Gellesch M."/>
            <person name="Goldberg J."/>
            <person name="Griggs A."/>
            <person name="Gujja S."/>
            <person name="Heilman E.R."/>
            <person name="Heiman D."/>
            <person name="Hepburn T."/>
            <person name="Howarth C."/>
            <person name="Jen D."/>
            <person name="Larson L."/>
            <person name="Mehta T."/>
            <person name="Neiman D."/>
            <person name="Pearson M."/>
            <person name="Roberts A."/>
            <person name="Saif S."/>
            <person name="Shea T."/>
            <person name="Shenoy N."/>
            <person name="Sisk P."/>
            <person name="Stolte C."/>
            <person name="Sykes S."/>
            <person name="Walk T."/>
            <person name="White J."/>
            <person name="Yandava C."/>
            <person name="Haas B."/>
            <person name="Nusbaum C."/>
            <person name="Birren B."/>
        </authorList>
    </citation>
    <scope>NUCLEOTIDE SEQUENCE</scope>
    <source>
        <strain evidence="2">R3-111a-1</strain>
    </source>
</reference>
<sequence length="373" mass="39817">MPKATGSIRLTANSHGGQEPWQCNSVGPCERRITHLPTRRRRVQLLAPRPCHSVSSLAPACPVSSGGIPVHPGGLATAACSRRGRQRDGRDIRDASSIRLRLEGPVRVVGDEASELNPSPLQPVRPEGGTVGPAAVPMAARFENWDELSHALSEHSSSTIRSGFRRSHWGLGVPKVEERSSKTRTPSFQHKKRRWCRSLSIPHVAESVPDAAAQRSLDLEPGERCACLPTPNSLPPLADEPFLVLQPTSRPSIATSPATELTLGAATSVLLSFLLPDPLTRCSTTWSLPTGGIASSALAIPPRLAAASGCYRYLLGGASQRPRHLVTPELLGRGAKEIRPMTAGPLSHLDHPRTPKGRVSSLGGAQPEGKDTM</sequence>
<evidence type="ECO:0000313" key="3">
    <source>
        <dbReference type="EnsemblFungi" id="EJT80309"/>
    </source>
</evidence>
<keyword evidence="4" id="KW-1185">Reference proteome</keyword>
<reference evidence="3" key="5">
    <citation type="submission" date="2018-04" db="UniProtKB">
        <authorList>
            <consortium name="EnsemblFungi"/>
        </authorList>
    </citation>
    <scope>IDENTIFICATION</scope>
    <source>
        <strain evidence="3">R3-111a-1</strain>
    </source>
</reference>
<gene>
    <name evidence="3" type="primary">20340768</name>
    <name evidence="2" type="ORF">GGTG_00310</name>
</gene>
<dbReference type="Proteomes" id="UP000006039">
    <property type="component" value="Unassembled WGS sequence"/>
</dbReference>
<dbReference type="AlphaFoldDB" id="J3NGB9"/>
<accession>J3NGB9</accession>
<dbReference type="VEuPathDB" id="FungiDB:GGTG_00310"/>
<evidence type="ECO:0000313" key="2">
    <source>
        <dbReference type="EMBL" id="EJT80309.1"/>
    </source>
</evidence>
<dbReference type="RefSeq" id="XP_009216318.1">
    <property type="nucleotide sequence ID" value="XM_009218054.1"/>
</dbReference>
<dbReference type="HOGENOM" id="CLU_741945_0_0_1"/>
<proteinExistence type="predicted"/>
<dbReference type="EMBL" id="GL385395">
    <property type="protein sequence ID" value="EJT80309.1"/>
    <property type="molecule type" value="Genomic_DNA"/>
</dbReference>
<feature type="region of interest" description="Disordered" evidence="1">
    <location>
        <begin position="1"/>
        <end position="20"/>
    </location>
</feature>
<reference evidence="2" key="3">
    <citation type="submission" date="2010-09" db="EMBL/GenBank/DDBJ databases">
        <title>Annotation of Gaeumannomyces graminis var. tritici R3-111a-1.</title>
        <authorList>
            <consortium name="The Broad Institute Genome Sequencing Platform"/>
            <person name="Ma L.-J."/>
            <person name="Dead R."/>
            <person name="Young S.K."/>
            <person name="Zeng Q."/>
            <person name="Gargeya S."/>
            <person name="Fitzgerald M."/>
            <person name="Haas B."/>
            <person name="Abouelleil A."/>
            <person name="Alvarado L."/>
            <person name="Arachchi H.M."/>
            <person name="Berlin A."/>
            <person name="Brown A."/>
            <person name="Chapman S.B."/>
            <person name="Chen Z."/>
            <person name="Dunbar C."/>
            <person name="Freedman E."/>
            <person name="Gearin G."/>
            <person name="Gellesch M."/>
            <person name="Goldberg J."/>
            <person name="Griggs A."/>
            <person name="Gujja S."/>
            <person name="Heiman D."/>
            <person name="Howarth C."/>
            <person name="Larson L."/>
            <person name="Lui A."/>
            <person name="MacDonald P.J.P."/>
            <person name="Mehta T."/>
            <person name="Montmayeur A."/>
            <person name="Murphy C."/>
            <person name="Neiman D."/>
            <person name="Pearson M."/>
            <person name="Priest M."/>
            <person name="Roberts A."/>
            <person name="Saif S."/>
            <person name="Shea T."/>
            <person name="Shenoy N."/>
            <person name="Sisk P."/>
            <person name="Stolte C."/>
            <person name="Sykes S."/>
            <person name="Yandava C."/>
            <person name="Wortman J."/>
            <person name="Nusbaum C."/>
            <person name="Birren B."/>
        </authorList>
    </citation>
    <scope>NUCLEOTIDE SEQUENCE</scope>
    <source>
        <strain evidence="2">R3-111a-1</strain>
    </source>
</reference>
<dbReference type="EnsemblFungi" id="EJT80309">
    <property type="protein sequence ID" value="EJT80309"/>
    <property type="gene ID" value="GGTG_00310"/>
</dbReference>
<evidence type="ECO:0000313" key="4">
    <source>
        <dbReference type="Proteomes" id="UP000006039"/>
    </source>
</evidence>
<name>J3NGB9_GAET3</name>
<reference evidence="4" key="1">
    <citation type="submission" date="2010-07" db="EMBL/GenBank/DDBJ databases">
        <title>The genome sequence of Gaeumannomyces graminis var. tritici strain R3-111a-1.</title>
        <authorList>
            <consortium name="The Broad Institute Genome Sequencing Platform"/>
            <person name="Ma L.-J."/>
            <person name="Dead R."/>
            <person name="Young S."/>
            <person name="Zeng Q."/>
            <person name="Koehrsen M."/>
            <person name="Alvarado L."/>
            <person name="Berlin A."/>
            <person name="Chapman S.B."/>
            <person name="Chen Z."/>
            <person name="Freedman E."/>
            <person name="Gellesch M."/>
            <person name="Goldberg J."/>
            <person name="Griggs A."/>
            <person name="Gujja S."/>
            <person name="Heilman E.R."/>
            <person name="Heiman D."/>
            <person name="Hepburn T."/>
            <person name="Howarth C."/>
            <person name="Jen D."/>
            <person name="Larson L."/>
            <person name="Mehta T."/>
            <person name="Neiman D."/>
            <person name="Pearson M."/>
            <person name="Roberts A."/>
            <person name="Saif S."/>
            <person name="Shea T."/>
            <person name="Shenoy N."/>
            <person name="Sisk P."/>
            <person name="Stolte C."/>
            <person name="Sykes S."/>
            <person name="Walk T."/>
            <person name="White J."/>
            <person name="Yandava C."/>
            <person name="Haas B."/>
            <person name="Nusbaum C."/>
            <person name="Birren B."/>
        </authorList>
    </citation>
    <scope>NUCLEOTIDE SEQUENCE [LARGE SCALE GENOMIC DNA]</scope>
    <source>
        <strain evidence="4">R3-111a-1</strain>
    </source>
</reference>
<feature type="region of interest" description="Disordered" evidence="1">
    <location>
        <begin position="336"/>
        <end position="373"/>
    </location>
</feature>